<feature type="transmembrane region" description="Helical" evidence="1">
    <location>
        <begin position="160"/>
        <end position="178"/>
    </location>
</feature>
<organism evidence="2 3">
    <name type="scientific">Croceicoccus pelagius</name>
    <dbReference type="NCBI Taxonomy" id="1703341"/>
    <lineage>
        <taxon>Bacteria</taxon>
        <taxon>Pseudomonadati</taxon>
        <taxon>Pseudomonadota</taxon>
        <taxon>Alphaproteobacteria</taxon>
        <taxon>Sphingomonadales</taxon>
        <taxon>Erythrobacteraceae</taxon>
        <taxon>Croceicoccus</taxon>
    </lineage>
</organism>
<proteinExistence type="predicted"/>
<dbReference type="InterPro" id="IPR009495">
    <property type="entry name" value="NrsF"/>
</dbReference>
<comment type="caution">
    <text evidence="2">The sequence shown here is derived from an EMBL/GenBank/DDBJ whole genome shotgun (WGS) entry which is preliminary data.</text>
</comment>
<dbReference type="EMBL" id="BMIO01000003">
    <property type="protein sequence ID" value="GGD37653.1"/>
    <property type="molecule type" value="Genomic_DNA"/>
</dbReference>
<evidence type="ECO:0008006" key="4">
    <source>
        <dbReference type="Google" id="ProtNLM"/>
    </source>
</evidence>
<dbReference type="AlphaFoldDB" id="A0A916YAM9"/>
<evidence type="ECO:0000256" key="1">
    <source>
        <dbReference type="SAM" id="Phobius"/>
    </source>
</evidence>
<feature type="transmembrane region" description="Helical" evidence="1">
    <location>
        <begin position="97"/>
        <end position="118"/>
    </location>
</feature>
<dbReference type="Proteomes" id="UP000598997">
    <property type="component" value="Unassembled WGS sequence"/>
</dbReference>
<gene>
    <name evidence="2" type="ORF">GCM10010989_09740</name>
</gene>
<feature type="transmembrane region" description="Helical" evidence="1">
    <location>
        <begin position="59"/>
        <end position="85"/>
    </location>
</feature>
<keyword evidence="1" id="KW-0472">Membrane</keyword>
<sequence length="212" mass="22101">MNTPDMRSLIDELAEDSAPVLPMRKGRGLGQALAAFVVTVAVVLVLLGVRAGLMEGEFSAFFVVTNLLLLLLGIACTLAVVAMASPRVGAEHDGPRWAMVMAAVIPVAGVVALAGHAGPVPYHWDEPLCVLFGLIAAVIAGSVQFRWLKHGAPVSPERAGLLLGTGAGALGTVAYGLSCPFNSVIHLGLWHAAPVIVAALVGRFVLARFLRW</sequence>
<dbReference type="OrthoDB" id="7390889at2"/>
<feature type="transmembrane region" description="Helical" evidence="1">
    <location>
        <begin position="130"/>
        <end position="148"/>
    </location>
</feature>
<keyword evidence="1" id="KW-0812">Transmembrane</keyword>
<protein>
    <recommendedName>
        <fullName evidence="4">DUF1109 domain-containing protein</fullName>
    </recommendedName>
</protein>
<name>A0A916YAM9_9SPHN</name>
<dbReference type="Pfam" id="PF06532">
    <property type="entry name" value="NrsF"/>
    <property type="match status" value="1"/>
</dbReference>
<keyword evidence="1" id="KW-1133">Transmembrane helix</keyword>
<reference evidence="2 3" key="1">
    <citation type="journal article" date="2014" name="Int. J. Syst. Evol. Microbiol.">
        <title>Complete genome sequence of Corynebacterium casei LMG S-19264T (=DSM 44701T), isolated from a smear-ripened cheese.</title>
        <authorList>
            <consortium name="US DOE Joint Genome Institute (JGI-PGF)"/>
            <person name="Walter F."/>
            <person name="Albersmeier A."/>
            <person name="Kalinowski J."/>
            <person name="Ruckert C."/>
        </authorList>
    </citation>
    <scope>NUCLEOTIDE SEQUENCE [LARGE SCALE GENOMIC DNA]</scope>
    <source>
        <strain evidence="2 3">CGMCC 1.15358</strain>
    </source>
</reference>
<feature type="transmembrane region" description="Helical" evidence="1">
    <location>
        <begin position="184"/>
        <end position="206"/>
    </location>
</feature>
<evidence type="ECO:0000313" key="3">
    <source>
        <dbReference type="Proteomes" id="UP000598997"/>
    </source>
</evidence>
<keyword evidence="3" id="KW-1185">Reference proteome</keyword>
<dbReference type="RefSeq" id="WP_082924280.1">
    <property type="nucleotide sequence ID" value="NZ_BMIO01000003.1"/>
</dbReference>
<evidence type="ECO:0000313" key="2">
    <source>
        <dbReference type="EMBL" id="GGD37653.1"/>
    </source>
</evidence>
<accession>A0A916YAM9</accession>
<feature type="transmembrane region" description="Helical" evidence="1">
    <location>
        <begin position="32"/>
        <end position="53"/>
    </location>
</feature>